<feature type="chain" id="PRO_5035817340" evidence="2">
    <location>
        <begin position="21"/>
        <end position="577"/>
    </location>
</feature>
<protein>
    <submittedName>
        <fullName evidence="3">Uncharacterized protein</fullName>
    </submittedName>
</protein>
<keyword evidence="2" id="KW-0732">Signal</keyword>
<sequence>MNRIVLTLCLFSRVIYSSNSEDHVDFHTATRQPRSPAVPSEDGYVFNQFSDSSGMYAMFASENTKHNPYTGLDLFEFKSSDKLGLDTPHYSDISSLPDIVHDSIPTHTVSPLTYDTNYEISKAKSDAKYAELANKYTPLDFKSDGMMQNLKSMMHYAPPEHDTKDSFSSYEIHTDYHNDDDDVRSSGRTMYDNYWPHIYHSPYEYEYKKGISDLEKAKDKRYVDESLIVKPVYEHIDNDIPSIDTEQLHIETSTDNPIGGNGPFFSFVLNDYFDRNKDEDPISFKGIDVDWGKEFDHESYRPSVEDVLNSQRERRLQNNYVTPLTQWLTTARPLYMHARPIDSENTGKGGDTRSPNTMIPFTKFHLPIHGPLDESSPSIPHSNNYLTSVQGLQKDEGMNKNHDSEKRNIGKNSYSNDKTGYNANEHKYEGFKDFLDSFANKFGSEDHKKDASYEKENNENKGQKKKGFHRIYHKDEFQEDNEFYDDSNNASKAKEKGKSKVHIGGSEAFLRSQALGSAQNAENSIRKSGNMGDGKFENDYKVHDGSNTKGNKFVKFIDVAKQAAKSNNADYLDTYRA</sequence>
<feature type="compositionally biased region" description="Basic residues" evidence="1">
    <location>
        <begin position="463"/>
        <end position="472"/>
    </location>
</feature>
<gene>
    <name evidence="3" type="ORF">APLA_LOCUS3368</name>
</gene>
<feature type="signal peptide" evidence="2">
    <location>
        <begin position="1"/>
        <end position="20"/>
    </location>
</feature>
<dbReference type="EMBL" id="CADEBD010000281">
    <property type="protein sequence ID" value="CAB3228108.1"/>
    <property type="molecule type" value="Genomic_DNA"/>
</dbReference>
<evidence type="ECO:0000256" key="2">
    <source>
        <dbReference type="SAM" id="SignalP"/>
    </source>
</evidence>
<dbReference type="AlphaFoldDB" id="A0A8S0ZBC2"/>
<feature type="region of interest" description="Disordered" evidence="1">
    <location>
        <begin position="519"/>
        <end position="549"/>
    </location>
</feature>
<evidence type="ECO:0000256" key="1">
    <source>
        <dbReference type="SAM" id="MobiDB-lite"/>
    </source>
</evidence>
<dbReference type="OrthoDB" id="342264at2759"/>
<name>A0A8S0ZBC2_ARCPL</name>
<feature type="compositionally biased region" description="Basic and acidic residues" evidence="1">
    <location>
        <begin position="534"/>
        <end position="546"/>
    </location>
</feature>
<organism evidence="3 4">
    <name type="scientific">Arctia plantaginis</name>
    <name type="common">Wood tiger moth</name>
    <name type="synonym">Phalaena plantaginis</name>
    <dbReference type="NCBI Taxonomy" id="874455"/>
    <lineage>
        <taxon>Eukaryota</taxon>
        <taxon>Metazoa</taxon>
        <taxon>Ecdysozoa</taxon>
        <taxon>Arthropoda</taxon>
        <taxon>Hexapoda</taxon>
        <taxon>Insecta</taxon>
        <taxon>Pterygota</taxon>
        <taxon>Neoptera</taxon>
        <taxon>Endopterygota</taxon>
        <taxon>Lepidoptera</taxon>
        <taxon>Glossata</taxon>
        <taxon>Ditrysia</taxon>
        <taxon>Noctuoidea</taxon>
        <taxon>Erebidae</taxon>
        <taxon>Arctiinae</taxon>
        <taxon>Arctia</taxon>
    </lineage>
</organism>
<dbReference type="Pfam" id="PF16009">
    <property type="entry name" value="DUF4779"/>
    <property type="match status" value="1"/>
</dbReference>
<accession>A0A8S0ZBC2</accession>
<dbReference type="Proteomes" id="UP000494256">
    <property type="component" value="Unassembled WGS sequence"/>
</dbReference>
<evidence type="ECO:0000313" key="3">
    <source>
        <dbReference type="EMBL" id="CAB3228108.1"/>
    </source>
</evidence>
<evidence type="ECO:0000313" key="4">
    <source>
        <dbReference type="Proteomes" id="UP000494256"/>
    </source>
</evidence>
<feature type="region of interest" description="Disordered" evidence="1">
    <location>
        <begin position="446"/>
        <end position="499"/>
    </location>
</feature>
<dbReference type="InterPro" id="IPR031959">
    <property type="entry name" value="DUF4779"/>
</dbReference>
<feature type="compositionally biased region" description="Basic and acidic residues" evidence="1">
    <location>
        <begin position="395"/>
        <end position="408"/>
    </location>
</feature>
<comment type="caution">
    <text evidence="3">The sequence shown here is derived from an EMBL/GenBank/DDBJ whole genome shotgun (WGS) entry which is preliminary data.</text>
</comment>
<proteinExistence type="predicted"/>
<feature type="compositionally biased region" description="Polar residues" evidence="1">
    <location>
        <begin position="410"/>
        <end position="420"/>
    </location>
</feature>
<feature type="region of interest" description="Disordered" evidence="1">
    <location>
        <begin position="395"/>
        <end position="420"/>
    </location>
</feature>
<feature type="compositionally biased region" description="Basic and acidic residues" evidence="1">
    <location>
        <begin position="446"/>
        <end position="462"/>
    </location>
</feature>
<reference evidence="3 4" key="1">
    <citation type="submission" date="2020-04" db="EMBL/GenBank/DDBJ databases">
        <authorList>
            <person name="Wallbank WR R."/>
            <person name="Pardo Diaz C."/>
            <person name="Kozak K."/>
            <person name="Martin S."/>
            <person name="Jiggins C."/>
            <person name="Moest M."/>
            <person name="Warren A I."/>
            <person name="Byers J.R.P. K."/>
            <person name="Montejo-Kovacevich G."/>
            <person name="Yen C E."/>
        </authorList>
    </citation>
    <scope>NUCLEOTIDE SEQUENCE [LARGE SCALE GENOMIC DNA]</scope>
</reference>